<evidence type="ECO:0000256" key="3">
    <source>
        <dbReference type="PIRSR" id="PIRSR606225-1"/>
    </source>
</evidence>
<dbReference type="InterPro" id="IPR020103">
    <property type="entry name" value="PsdUridine_synth_cat_dom_sf"/>
</dbReference>
<comment type="caution">
    <text evidence="6">The sequence shown here is derived from an EMBL/GenBank/DDBJ whole genome shotgun (WGS) entry which is preliminary data.</text>
</comment>
<evidence type="ECO:0000256" key="2">
    <source>
        <dbReference type="ARBA" id="ARBA00010876"/>
    </source>
</evidence>
<comment type="catalytic activity">
    <reaction evidence="1 4">
        <text>a uridine in RNA = a pseudouridine in RNA</text>
        <dbReference type="Rhea" id="RHEA:48348"/>
        <dbReference type="Rhea" id="RHEA-COMP:12068"/>
        <dbReference type="Rhea" id="RHEA-COMP:12069"/>
        <dbReference type="ChEBI" id="CHEBI:65314"/>
        <dbReference type="ChEBI" id="CHEBI:65315"/>
    </reaction>
</comment>
<gene>
    <name evidence="6" type="primary">rluD</name>
    <name evidence="6" type="ORF">GCM10010916_41510</name>
</gene>
<dbReference type="AlphaFoldDB" id="A0A917LGE0"/>
<dbReference type="Pfam" id="PF00849">
    <property type="entry name" value="PseudoU_synth_2"/>
    <property type="match status" value="1"/>
</dbReference>
<reference evidence="6" key="1">
    <citation type="journal article" date="2014" name="Int. J. Syst. Evol. Microbiol.">
        <title>Complete genome sequence of Corynebacterium casei LMG S-19264T (=DSM 44701T), isolated from a smear-ripened cheese.</title>
        <authorList>
            <consortium name="US DOE Joint Genome Institute (JGI-PGF)"/>
            <person name="Walter F."/>
            <person name="Albersmeier A."/>
            <person name="Kalinowski J."/>
            <person name="Ruckert C."/>
        </authorList>
    </citation>
    <scope>NUCLEOTIDE SEQUENCE</scope>
    <source>
        <strain evidence="6">CGMCC 1.12987</strain>
    </source>
</reference>
<dbReference type="EC" id="5.4.99.-" evidence="4"/>
<comment type="similarity">
    <text evidence="2 4">Belongs to the pseudouridine synthase RluA family.</text>
</comment>
<dbReference type="GO" id="GO:0003723">
    <property type="term" value="F:RNA binding"/>
    <property type="evidence" value="ECO:0007669"/>
    <property type="project" value="InterPro"/>
</dbReference>
<dbReference type="PANTHER" id="PTHR21600:SF71">
    <property type="entry name" value="PSEUDOURIDINE SYNTHASE"/>
    <property type="match status" value="1"/>
</dbReference>
<keyword evidence="7" id="KW-1185">Reference proteome</keyword>
<dbReference type="NCBIfam" id="TIGR00005">
    <property type="entry name" value="rluA_subfam"/>
    <property type="match status" value="1"/>
</dbReference>
<dbReference type="GO" id="GO:0140098">
    <property type="term" value="F:catalytic activity, acting on RNA"/>
    <property type="evidence" value="ECO:0007669"/>
    <property type="project" value="UniProtKB-ARBA"/>
</dbReference>
<dbReference type="SUPFAM" id="SSF55120">
    <property type="entry name" value="Pseudouridine synthase"/>
    <property type="match status" value="1"/>
</dbReference>
<dbReference type="Gene3D" id="3.30.2350.10">
    <property type="entry name" value="Pseudouridine synthase"/>
    <property type="match status" value="1"/>
</dbReference>
<dbReference type="CDD" id="cd02869">
    <property type="entry name" value="PseudoU_synth_RluA_like"/>
    <property type="match status" value="1"/>
</dbReference>
<keyword evidence="4" id="KW-0413">Isomerase</keyword>
<proteinExistence type="inferred from homology"/>
<dbReference type="InterPro" id="IPR006225">
    <property type="entry name" value="PsdUridine_synth_RluC/D"/>
</dbReference>
<protein>
    <recommendedName>
        <fullName evidence="4">Pseudouridine synthase</fullName>
        <ecNumber evidence="4">5.4.99.-</ecNumber>
    </recommendedName>
</protein>
<evidence type="ECO:0000256" key="4">
    <source>
        <dbReference type="RuleBase" id="RU362028"/>
    </source>
</evidence>
<feature type="domain" description="Pseudouridine synthase RsuA/RluA-like" evidence="5">
    <location>
        <begin position="107"/>
        <end position="256"/>
    </location>
</feature>
<reference evidence="6" key="2">
    <citation type="submission" date="2020-09" db="EMBL/GenBank/DDBJ databases">
        <authorList>
            <person name="Sun Q."/>
            <person name="Zhou Y."/>
        </authorList>
    </citation>
    <scope>NUCLEOTIDE SEQUENCE</scope>
    <source>
        <strain evidence="6">CGMCC 1.12987</strain>
    </source>
</reference>
<feature type="active site" evidence="3">
    <location>
        <position position="153"/>
    </location>
</feature>
<dbReference type="EMBL" id="BMGR01000016">
    <property type="protein sequence ID" value="GGG20472.1"/>
    <property type="molecule type" value="Genomic_DNA"/>
</dbReference>
<accession>A0A917LGE0</accession>
<evidence type="ECO:0000259" key="5">
    <source>
        <dbReference type="Pfam" id="PF00849"/>
    </source>
</evidence>
<dbReference type="GO" id="GO:0009982">
    <property type="term" value="F:pseudouridine synthase activity"/>
    <property type="evidence" value="ECO:0007669"/>
    <property type="project" value="InterPro"/>
</dbReference>
<dbReference type="InterPro" id="IPR050188">
    <property type="entry name" value="RluA_PseudoU_synthase"/>
</dbReference>
<sequence>MIDLKQAVRKGEWLEMPLPLFSGQDTSDMPKNGDHPYTVKQWLLTLEQFPEKWINRLFSVGGIRLENGVLRLRAFPEADLRVHLLYKAAAATVRQPVPPVLFEDDHCLVFDKPIGMPVHPAFPGQSGTLDEASIRYMLQTGQSAPVRHIHRLDEDTSGPVLYAKNDLAQWRLDEAMRSKQIERRYIALVQGIISQTQGTIDEPIGRDRHHSARRRVSPTGDQAVTHYEVLERYDRASLVRIQLETGRTHQIRVHFSYLGHPLIGDKLYGGDQRLLDHQALHGERLFFSHPWDKRGMEIHSPYPAWLSKLIQRLS</sequence>
<evidence type="ECO:0000256" key="1">
    <source>
        <dbReference type="ARBA" id="ARBA00000073"/>
    </source>
</evidence>
<dbReference type="InterPro" id="IPR006145">
    <property type="entry name" value="PsdUridine_synth_RsuA/RluA"/>
</dbReference>
<dbReference type="RefSeq" id="WP_188532992.1">
    <property type="nucleotide sequence ID" value="NZ_BMGR01000016.1"/>
</dbReference>
<comment type="function">
    <text evidence="4">Responsible for synthesis of pseudouridine from uracil.</text>
</comment>
<dbReference type="Proteomes" id="UP000644756">
    <property type="component" value="Unassembled WGS sequence"/>
</dbReference>
<evidence type="ECO:0000313" key="7">
    <source>
        <dbReference type="Proteomes" id="UP000644756"/>
    </source>
</evidence>
<dbReference type="PANTHER" id="PTHR21600">
    <property type="entry name" value="MITOCHONDRIAL RNA PSEUDOURIDINE SYNTHASE"/>
    <property type="match status" value="1"/>
</dbReference>
<name>A0A917LGE0_9BACL</name>
<dbReference type="GO" id="GO:0000455">
    <property type="term" value="P:enzyme-directed rRNA pseudouridine synthesis"/>
    <property type="evidence" value="ECO:0007669"/>
    <property type="project" value="TreeGrafter"/>
</dbReference>
<organism evidence="6 7">
    <name type="scientific">Paenibacillus abyssi</name>
    <dbReference type="NCBI Taxonomy" id="1340531"/>
    <lineage>
        <taxon>Bacteria</taxon>
        <taxon>Bacillati</taxon>
        <taxon>Bacillota</taxon>
        <taxon>Bacilli</taxon>
        <taxon>Bacillales</taxon>
        <taxon>Paenibacillaceae</taxon>
        <taxon>Paenibacillus</taxon>
    </lineage>
</organism>
<evidence type="ECO:0000313" key="6">
    <source>
        <dbReference type="EMBL" id="GGG20472.1"/>
    </source>
</evidence>